<dbReference type="EMBL" id="BMKS01000004">
    <property type="protein sequence ID" value="GGG31056.1"/>
    <property type="molecule type" value="Genomic_DNA"/>
</dbReference>
<feature type="domain" description="Baseplate J-like central" evidence="3">
    <location>
        <begin position="198"/>
        <end position="270"/>
    </location>
</feature>
<keyword evidence="6" id="KW-1185">Reference proteome</keyword>
<dbReference type="Pfam" id="PF26078">
    <property type="entry name" value="Baseplate_J_M"/>
    <property type="match status" value="1"/>
</dbReference>
<sequence length="357" mass="36005">MTWPIPEPAAIAERVGAAIEQAFEAGETRVDARSPNTVLGVLARVFAMAVFDLWLHQRALAEDLMPDTATGEALQRHADVWGIARLPAAAAVGQAVFTGADGTALPVGIALRAPSGALYLTTEAATIGGGTATVAVRAAAAGAAGNLAEGTALSLVSPVAGLAPQTAVVAAGGLSGGADAEDDEALRARLLARIRQPPHGGAAFDYEAWARAASPEVAHVAVHPSWAGPGGVGVVVGMRGPRAPTAAELDMVAAALAPLRPVTAQVTVLAAVPLPVDVTLVLDPDTVQTRAAVQAALETHFARDARIGARLARSRLSEAISAAAGEYSHQLIAPAADVEPGPTELPVLGTLTFQSPA</sequence>
<evidence type="ECO:0000259" key="3">
    <source>
        <dbReference type="Pfam" id="PF26078"/>
    </source>
</evidence>
<evidence type="ECO:0000259" key="2">
    <source>
        <dbReference type="Pfam" id="PF04865"/>
    </source>
</evidence>
<evidence type="ECO:0000313" key="5">
    <source>
        <dbReference type="EMBL" id="GGG31056.1"/>
    </source>
</evidence>
<accession>A0A8J2ZAT2</accession>
<evidence type="ECO:0000313" key="6">
    <source>
        <dbReference type="Proteomes" id="UP000597507"/>
    </source>
</evidence>
<gene>
    <name evidence="5" type="ORF">GCM10010964_18760</name>
</gene>
<dbReference type="AlphaFoldDB" id="A0A8J2ZAT2"/>
<evidence type="ECO:0000256" key="1">
    <source>
        <dbReference type="ARBA" id="ARBA00038087"/>
    </source>
</evidence>
<name>A0A8J2ZAT2_9PROT</name>
<proteinExistence type="inferred from homology"/>
<feature type="domain" description="Baseplate protein J-like barrel" evidence="2">
    <location>
        <begin position="95"/>
        <end position="171"/>
    </location>
</feature>
<dbReference type="RefSeq" id="WP_188899740.1">
    <property type="nucleotide sequence ID" value="NZ_BMKS01000004.1"/>
</dbReference>
<protein>
    <submittedName>
        <fullName evidence="5">Tail protein</fullName>
    </submittedName>
</protein>
<dbReference type="Proteomes" id="UP000597507">
    <property type="component" value="Unassembled WGS sequence"/>
</dbReference>
<comment type="similarity">
    <text evidence="1">Belongs to the Mu gp47/PBSX XkdT family.</text>
</comment>
<dbReference type="Pfam" id="PF26079">
    <property type="entry name" value="Baseplate_J_C"/>
    <property type="match status" value="1"/>
</dbReference>
<dbReference type="PANTHER" id="PTHR37829:SF3">
    <property type="entry name" value="PROTEIN JAYE-RELATED"/>
    <property type="match status" value="1"/>
</dbReference>
<dbReference type="PANTHER" id="PTHR37829">
    <property type="entry name" value="PHAGE-LIKE ELEMENT PBSX PROTEIN XKDT"/>
    <property type="match status" value="1"/>
</dbReference>
<feature type="domain" description="Baseplate J-like C-terminal" evidence="4">
    <location>
        <begin position="276"/>
        <end position="353"/>
    </location>
</feature>
<dbReference type="InterPro" id="IPR058530">
    <property type="entry name" value="Baseplate_J-like_C"/>
</dbReference>
<evidence type="ECO:0000259" key="4">
    <source>
        <dbReference type="Pfam" id="PF26079"/>
    </source>
</evidence>
<organism evidence="5 6">
    <name type="scientific">Caldovatus sediminis</name>
    <dbReference type="NCBI Taxonomy" id="2041189"/>
    <lineage>
        <taxon>Bacteria</taxon>
        <taxon>Pseudomonadati</taxon>
        <taxon>Pseudomonadota</taxon>
        <taxon>Alphaproteobacteria</taxon>
        <taxon>Acetobacterales</taxon>
        <taxon>Roseomonadaceae</taxon>
        <taxon>Caldovatus</taxon>
    </lineage>
</organism>
<comment type="caution">
    <text evidence="5">The sequence shown here is derived from an EMBL/GenBank/DDBJ whole genome shotgun (WGS) entry which is preliminary data.</text>
</comment>
<dbReference type="InterPro" id="IPR006949">
    <property type="entry name" value="Barrel_Baseplate_J-like"/>
</dbReference>
<reference evidence="5 6" key="1">
    <citation type="journal article" date="2014" name="Int. J. Syst. Evol. Microbiol.">
        <title>Complete genome sequence of Corynebacterium casei LMG S-19264T (=DSM 44701T), isolated from a smear-ripened cheese.</title>
        <authorList>
            <consortium name="US DOE Joint Genome Institute (JGI-PGF)"/>
            <person name="Walter F."/>
            <person name="Albersmeier A."/>
            <person name="Kalinowski J."/>
            <person name="Ruckert C."/>
        </authorList>
    </citation>
    <scope>NUCLEOTIDE SEQUENCE [LARGE SCALE GENOMIC DNA]</scope>
    <source>
        <strain evidence="5 6">CGMCC 1.16330</strain>
    </source>
</reference>
<dbReference type="InterPro" id="IPR052399">
    <property type="entry name" value="Phage_Baseplate_Assmbl_Protein"/>
</dbReference>
<dbReference type="Pfam" id="PF04865">
    <property type="entry name" value="Baseplate_J"/>
    <property type="match status" value="1"/>
</dbReference>
<dbReference type="InterPro" id="IPR058531">
    <property type="entry name" value="Baseplate_J_M"/>
</dbReference>